<evidence type="ECO:0000313" key="9">
    <source>
        <dbReference type="Proteomes" id="UP001431783"/>
    </source>
</evidence>
<evidence type="ECO:0000256" key="5">
    <source>
        <dbReference type="ARBA" id="ARBA00023125"/>
    </source>
</evidence>
<comment type="subcellular location">
    <subcellularLocation>
        <location evidence="6">Nucleus</location>
    </subcellularLocation>
</comment>
<dbReference type="GO" id="GO:0008622">
    <property type="term" value="C:epsilon DNA polymerase complex"/>
    <property type="evidence" value="ECO:0007669"/>
    <property type="project" value="InterPro"/>
</dbReference>
<keyword evidence="3 6" id="KW-0235">DNA replication</keyword>
<dbReference type="PANTHER" id="PTHR10670:SF0">
    <property type="entry name" value="DNA POLYMERASE EPSILON CATALYTIC SUBUNIT A"/>
    <property type="match status" value="1"/>
</dbReference>
<dbReference type="EC" id="2.7.7.7" evidence="6"/>
<dbReference type="Pfam" id="PF08490">
    <property type="entry name" value="DUF1744"/>
    <property type="match status" value="1"/>
</dbReference>
<dbReference type="GO" id="GO:0003677">
    <property type="term" value="F:DNA binding"/>
    <property type="evidence" value="ECO:0007669"/>
    <property type="project" value="UniProtKB-KW"/>
</dbReference>
<dbReference type="Pfam" id="PF22912">
    <property type="entry name" value="zf-DPOE"/>
    <property type="match status" value="1"/>
</dbReference>
<dbReference type="GO" id="GO:0006287">
    <property type="term" value="P:base-excision repair, gap-filling"/>
    <property type="evidence" value="ECO:0007669"/>
    <property type="project" value="TreeGrafter"/>
</dbReference>
<accession>A0AAW1U1T5</accession>
<dbReference type="GO" id="GO:0045004">
    <property type="term" value="P:DNA replication proofreading"/>
    <property type="evidence" value="ECO:0007669"/>
    <property type="project" value="TreeGrafter"/>
</dbReference>
<evidence type="ECO:0000259" key="7">
    <source>
        <dbReference type="SMART" id="SM01159"/>
    </source>
</evidence>
<keyword evidence="6" id="KW-0479">Metal-binding</keyword>
<comment type="function">
    <text evidence="6">DNA polymerase II participates in chromosomal DNA replication.</text>
</comment>
<dbReference type="SMART" id="SM01159">
    <property type="entry name" value="DUF1744"/>
    <property type="match status" value="1"/>
</dbReference>
<evidence type="ECO:0000256" key="3">
    <source>
        <dbReference type="ARBA" id="ARBA00022705"/>
    </source>
</evidence>
<organism evidence="8 9">
    <name type="scientific">Henosepilachna vigintioctopunctata</name>
    <dbReference type="NCBI Taxonomy" id="420089"/>
    <lineage>
        <taxon>Eukaryota</taxon>
        <taxon>Metazoa</taxon>
        <taxon>Ecdysozoa</taxon>
        <taxon>Arthropoda</taxon>
        <taxon>Hexapoda</taxon>
        <taxon>Insecta</taxon>
        <taxon>Pterygota</taxon>
        <taxon>Neoptera</taxon>
        <taxon>Endopterygota</taxon>
        <taxon>Coleoptera</taxon>
        <taxon>Polyphaga</taxon>
        <taxon>Cucujiformia</taxon>
        <taxon>Coccinelloidea</taxon>
        <taxon>Coccinellidae</taxon>
        <taxon>Epilachninae</taxon>
        <taxon>Epilachnini</taxon>
        <taxon>Henosepilachna</taxon>
    </lineage>
</organism>
<dbReference type="GO" id="GO:0008310">
    <property type="term" value="F:single-stranded DNA 3'-5' DNA exonuclease activity"/>
    <property type="evidence" value="ECO:0007669"/>
    <property type="project" value="TreeGrafter"/>
</dbReference>
<keyword evidence="9" id="KW-1185">Reference proteome</keyword>
<protein>
    <recommendedName>
        <fullName evidence="6">DNA polymerase epsilon catalytic subunit</fullName>
        <ecNumber evidence="6">2.7.7.7</ecNumber>
    </recommendedName>
</protein>
<dbReference type="InterPro" id="IPR054475">
    <property type="entry name" value="Znf-DPOE"/>
</dbReference>
<keyword evidence="6" id="KW-0004">4Fe-4S</keyword>
<dbReference type="GO" id="GO:0006272">
    <property type="term" value="P:leading strand elongation"/>
    <property type="evidence" value="ECO:0007669"/>
    <property type="project" value="TreeGrafter"/>
</dbReference>
<dbReference type="GO" id="GO:0008270">
    <property type="term" value="F:zinc ion binding"/>
    <property type="evidence" value="ECO:0007669"/>
    <property type="project" value="UniProtKB-KW"/>
</dbReference>
<comment type="similarity">
    <text evidence="6">Belongs to the DNA polymerase type-B family.</text>
</comment>
<keyword evidence="6" id="KW-0862">Zinc</keyword>
<dbReference type="AlphaFoldDB" id="A0AAW1U1T5"/>
<dbReference type="Pfam" id="PF23250">
    <property type="entry name" value="zf_DPOE_2"/>
    <property type="match status" value="1"/>
</dbReference>
<comment type="catalytic activity">
    <reaction evidence="6">
        <text>DNA(n) + a 2'-deoxyribonucleoside 5'-triphosphate = DNA(n+1) + diphosphate</text>
        <dbReference type="Rhea" id="RHEA:22508"/>
        <dbReference type="Rhea" id="RHEA-COMP:17339"/>
        <dbReference type="Rhea" id="RHEA-COMP:17340"/>
        <dbReference type="ChEBI" id="CHEBI:33019"/>
        <dbReference type="ChEBI" id="CHEBI:61560"/>
        <dbReference type="ChEBI" id="CHEBI:173112"/>
        <dbReference type="EC" id="2.7.7.7"/>
    </reaction>
</comment>
<proteinExistence type="inferred from homology"/>
<evidence type="ECO:0000313" key="8">
    <source>
        <dbReference type="EMBL" id="KAK9873901.1"/>
    </source>
</evidence>
<dbReference type="EMBL" id="JARQZJ010000031">
    <property type="protein sequence ID" value="KAK9873901.1"/>
    <property type="molecule type" value="Genomic_DNA"/>
</dbReference>
<keyword evidence="6" id="KW-0411">Iron-sulfur</keyword>
<sequence length="947" mass="108988">MNWIIFQKKKWAFQIMQKHNINQFNRKKAKNSSTITAGIMGAFIQKTQRTLQSLPWQVVQVVETTIPGNFKLWILVESELHLIKLRVPKIYYVNLKLPKVADEGDLFKKCNGILPRSRAVYNLYMYSVPEELYRKHEKDVFLDLSDPNVEGIYETQVSSMFRVLSQIGAVCKLQKRCPILDTYELKHLEMSNISKNSYLPKGSLKHIYFYHHKHATKKQHMFGLFITPLKKALILVVDTVRTNLMPNMNNLYQAERIIKKEKNSEDDLLPPEGIQFEVRVETDLNVVYKLLQKYLQSYKDEKKGPSLLIMQCSANISLLTSNIPVLAEFPQTQVHIQDLDDLYNVLEWQKVGAKALIRNYLNSERVIELLTEQCRYFLLPIGNMPSDPAIFGSDLFFARHLKQRNHLLWCSPSDKPDFGGSQENNARLLAENQETSSEICNVPGWYSTICIELDIDSLAINTLLQAHHVTDIEGTTSVSAFDSAATPSLDDLIGGNQATYDETTRCAEAFKILRGMASTWMRDISVYRNIYADFQVIHFYRWLRSPKALLYDPALLRTLQNLMKKLFLQLVAELKRLGCMIIYANFNRIIICTRRKNVEDAMGNIEFVIASIRNKELFHSLQITYRQCWEQLVWLDTANYAGIQGKLPKNIDNIEQEGEEEEHEETEKEDGPVVLMNWNIAEQLSEKAGCRNSFNTVIAGYIDAVYQKLRSTNNPIMLAPVLSQPYRGLSAHEDVAEYAKNLINGDMSQMLFKVVEKLNRILPPRQDGDFQALKYINALCHVLDLDPAVQDAVINLKSNLLRLIGVGEFSNKAVWKDPTVSYVIPQIICKACNHCRDLDLGRDSFRSEHAWLCPLCSTPYDNSEIECLLLDIVSRKFLAYNLQDLQCKKCSQIKMEDLNKHCTCASDFKCLVSKDDLIKLFEKFQILSETFNMPTLRETMDQLLQIT</sequence>
<dbReference type="Proteomes" id="UP001431783">
    <property type="component" value="Unassembled WGS sequence"/>
</dbReference>
<keyword evidence="5 6" id="KW-0238">DNA-binding</keyword>
<gene>
    <name evidence="8" type="ORF">WA026_002253</name>
</gene>
<reference evidence="8 9" key="1">
    <citation type="submission" date="2023-03" db="EMBL/GenBank/DDBJ databases">
        <title>Genome insight into feeding habits of ladybird beetles.</title>
        <authorList>
            <person name="Li H.-S."/>
            <person name="Huang Y.-H."/>
            <person name="Pang H."/>
        </authorList>
    </citation>
    <scope>NUCLEOTIDE SEQUENCE [LARGE SCALE GENOMIC DNA]</scope>
    <source>
        <strain evidence="8">SYSU_2023b</strain>
        <tissue evidence="8">Whole body</tissue>
    </source>
</reference>
<dbReference type="InterPro" id="IPR029703">
    <property type="entry name" value="POL2"/>
</dbReference>
<comment type="cofactor">
    <cofactor evidence="6">
        <name>[4Fe-4S] cluster</name>
        <dbReference type="ChEBI" id="CHEBI:49883"/>
    </cofactor>
</comment>
<dbReference type="PANTHER" id="PTHR10670">
    <property type="entry name" value="DNA POLYMERASE EPSILON CATALYTIC SUBUNIT A"/>
    <property type="match status" value="1"/>
</dbReference>
<keyword evidence="4 6" id="KW-0239">DNA-directed DNA polymerase</keyword>
<dbReference type="GO" id="GO:0000278">
    <property type="term" value="P:mitotic cell cycle"/>
    <property type="evidence" value="ECO:0007669"/>
    <property type="project" value="TreeGrafter"/>
</dbReference>
<comment type="caution">
    <text evidence="8">The sequence shown here is derived from an EMBL/GenBank/DDBJ whole genome shotgun (WGS) entry which is preliminary data.</text>
</comment>
<dbReference type="GO" id="GO:0003887">
    <property type="term" value="F:DNA-directed DNA polymerase activity"/>
    <property type="evidence" value="ECO:0007669"/>
    <property type="project" value="UniProtKB-KW"/>
</dbReference>
<evidence type="ECO:0000256" key="2">
    <source>
        <dbReference type="ARBA" id="ARBA00022695"/>
    </source>
</evidence>
<keyword evidence="2 6" id="KW-0548">Nucleotidyltransferase</keyword>
<evidence type="ECO:0000256" key="6">
    <source>
        <dbReference type="RuleBase" id="RU365029"/>
    </source>
</evidence>
<keyword evidence="1 6" id="KW-0808">Transferase</keyword>
<evidence type="ECO:0000256" key="1">
    <source>
        <dbReference type="ARBA" id="ARBA00022679"/>
    </source>
</evidence>
<keyword evidence="6" id="KW-0408">Iron</keyword>
<keyword evidence="6" id="KW-0863">Zinc-finger</keyword>
<feature type="domain" description="DNA polymerase epsilon catalytic subunit A C-terminal" evidence="7">
    <location>
        <begin position="247"/>
        <end position="643"/>
    </location>
</feature>
<dbReference type="GO" id="GO:0006297">
    <property type="term" value="P:nucleotide-excision repair, DNA gap filling"/>
    <property type="evidence" value="ECO:0007669"/>
    <property type="project" value="TreeGrafter"/>
</dbReference>
<name>A0AAW1U1T5_9CUCU</name>
<evidence type="ECO:0000256" key="4">
    <source>
        <dbReference type="ARBA" id="ARBA00022932"/>
    </source>
</evidence>
<keyword evidence="6" id="KW-0539">Nucleus</keyword>
<dbReference type="GO" id="GO:0051539">
    <property type="term" value="F:4 iron, 4 sulfur cluster binding"/>
    <property type="evidence" value="ECO:0007669"/>
    <property type="project" value="UniProtKB-KW"/>
</dbReference>
<dbReference type="InterPro" id="IPR013697">
    <property type="entry name" value="DNA_pol_e_suA_C"/>
</dbReference>